<comment type="caution">
    <text evidence="5">The sequence shown here is derived from an EMBL/GenBank/DDBJ whole genome shotgun (WGS) entry which is preliminary data.</text>
</comment>
<organism evidence="5">
    <name type="scientific">hydrocarbon metagenome</name>
    <dbReference type="NCBI Taxonomy" id="938273"/>
    <lineage>
        <taxon>unclassified sequences</taxon>
        <taxon>metagenomes</taxon>
        <taxon>ecological metagenomes</taxon>
    </lineage>
</organism>
<evidence type="ECO:0000259" key="4">
    <source>
        <dbReference type="SMART" id="SM00729"/>
    </source>
</evidence>
<evidence type="ECO:0000256" key="2">
    <source>
        <dbReference type="ARBA" id="ARBA00023004"/>
    </source>
</evidence>
<keyword evidence="1" id="KW-0479">Metal-binding</keyword>
<dbReference type="CDD" id="cd01335">
    <property type="entry name" value="Radical_SAM"/>
    <property type="match status" value="1"/>
</dbReference>
<accession>A0A0W8F4E3</accession>
<dbReference type="Gene3D" id="3.80.30.30">
    <property type="match status" value="1"/>
</dbReference>
<keyword evidence="3" id="KW-0411">Iron-sulfur</keyword>
<dbReference type="GO" id="GO:0046872">
    <property type="term" value="F:metal ion binding"/>
    <property type="evidence" value="ECO:0007669"/>
    <property type="project" value="UniProtKB-KW"/>
</dbReference>
<proteinExistence type="predicted"/>
<dbReference type="InterPro" id="IPR040086">
    <property type="entry name" value="MJ0683-like"/>
</dbReference>
<evidence type="ECO:0000256" key="3">
    <source>
        <dbReference type="ARBA" id="ARBA00023014"/>
    </source>
</evidence>
<dbReference type="PANTHER" id="PTHR43432:SF6">
    <property type="entry name" value="RADICAL SAM CORE DOMAIN-CONTAINING PROTEIN"/>
    <property type="match status" value="1"/>
</dbReference>
<protein>
    <submittedName>
        <fullName evidence="5">Radical sam domain protein</fullName>
    </submittedName>
</protein>
<dbReference type="SFLD" id="SFLDG01084">
    <property type="entry name" value="Uncharacterised_Radical_SAM_Su"/>
    <property type="match status" value="1"/>
</dbReference>
<feature type="domain" description="Elp3/MiaA/NifB-like radical SAM core" evidence="4">
    <location>
        <begin position="24"/>
        <end position="228"/>
    </location>
</feature>
<dbReference type="GO" id="GO:0051536">
    <property type="term" value="F:iron-sulfur cluster binding"/>
    <property type="evidence" value="ECO:0007669"/>
    <property type="project" value="UniProtKB-KW"/>
</dbReference>
<gene>
    <name evidence="5" type="ORF">ASZ90_014565</name>
</gene>
<dbReference type="InterPro" id="IPR007197">
    <property type="entry name" value="rSAM"/>
</dbReference>
<dbReference type="AlphaFoldDB" id="A0A0W8F4E3"/>
<sequence>MSTEMTLIVQEVRAKSILSRSKIYPYVVNPYTGCQHGCSYCYARFMKRVTGHREPWGDFVDVKVNAPELLRNEIRRKSRGRVWISGVCDPYQPLEEKYRLTRQCLAILVGNNWPVIIQTRSPLVLRDIDIIREAADIEVGLSITTADDDIKKLFEPRAPPIPDRIQALDELHRAGIRTYAMIAPVLPGAEGLAGLLSGKVDYVLIDRMNYHYADRIYRTHGLEEYLSDDYYTKVRRTLESIP</sequence>
<evidence type="ECO:0000313" key="5">
    <source>
        <dbReference type="EMBL" id="KUG15767.1"/>
    </source>
</evidence>
<dbReference type="PANTHER" id="PTHR43432">
    <property type="entry name" value="SLR0285 PROTEIN"/>
    <property type="match status" value="1"/>
</dbReference>
<evidence type="ECO:0000256" key="1">
    <source>
        <dbReference type="ARBA" id="ARBA00022723"/>
    </source>
</evidence>
<dbReference type="SFLD" id="SFLDS00029">
    <property type="entry name" value="Radical_SAM"/>
    <property type="match status" value="1"/>
</dbReference>
<dbReference type="SMART" id="SM00729">
    <property type="entry name" value="Elp3"/>
    <property type="match status" value="1"/>
</dbReference>
<dbReference type="GO" id="GO:0003824">
    <property type="term" value="F:catalytic activity"/>
    <property type="evidence" value="ECO:0007669"/>
    <property type="project" value="InterPro"/>
</dbReference>
<dbReference type="InterPro" id="IPR058240">
    <property type="entry name" value="rSAM_sf"/>
</dbReference>
<dbReference type="EMBL" id="LNQE01001533">
    <property type="protein sequence ID" value="KUG15767.1"/>
    <property type="molecule type" value="Genomic_DNA"/>
</dbReference>
<dbReference type="InterPro" id="IPR006638">
    <property type="entry name" value="Elp3/MiaA/NifB-like_rSAM"/>
</dbReference>
<dbReference type="Pfam" id="PF04055">
    <property type="entry name" value="Radical_SAM"/>
    <property type="match status" value="1"/>
</dbReference>
<name>A0A0W8F4E3_9ZZZZ</name>
<reference evidence="5" key="1">
    <citation type="journal article" date="2015" name="Proc. Natl. Acad. Sci. U.S.A.">
        <title>Networks of energetic and metabolic interactions define dynamics in microbial communities.</title>
        <authorList>
            <person name="Embree M."/>
            <person name="Liu J.K."/>
            <person name="Al-Bassam M.M."/>
            <person name="Zengler K."/>
        </authorList>
    </citation>
    <scope>NUCLEOTIDE SEQUENCE</scope>
</reference>
<dbReference type="SUPFAM" id="SSF102114">
    <property type="entry name" value="Radical SAM enzymes"/>
    <property type="match status" value="1"/>
</dbReference>
<keyword evidence="2" id="KW-0408">Iron</keyword>